<proteinExistence type="predicted"/>
<name>A0A5J6VI73_9VIRU</name>
<accession>A0A5J6VI73</accession>
<sequence length="167" mass="19210">MTTPVYLETHMGMLLLDNIVATKEGIGTWPPRFKVKYMNQGEQVHYPAFCELVVECDSEHTECFVHMGRYYRRLFPISAVNMTTDLSKPGRRDRLDGHKFVLQYCKDKNVSITVTPELCEYLNSWLIGPYIGMFSDTNDFYIPSNVIEAAAISRTALQLAVDEELRM</sequence>
<reference evidence="1" key="1">
    <citation type="journal article" date="2019" name="Philos. Trans. R. Soc. Lond., B, Biol. Sci.">
        <title>Targeted metagenomic recovery of four divergent viruses reveals shared and distinctive characteristics of giant viruses of marine eukaryotes.</title>
        <authorList>
            <person name="Needham D.M."/>
            <person name="Poirier C."/>
            <person name="Hehenberger E."/>
            <person name="Jimenez V."/>
            <person name="Swalwell J.E."/>
            <person name="Santoro A.E."/>
            <person name="Worden A.Z."/>
        </authorList>
    </citation>
    <scope>NUCLEOTIDE SEQUENCE</scope>
    <source>
        <strain evidence="1">OPacV-662</strain>
    </source>
</reference>
<dbReference type="EMBL" id="MN448274">
    <property type="protein sequence ID" value="QFG73895.1"/>
    <property type="molecule type" value="Genomic_DNA"/>
</dbReference>
<organism evidence="1">
    <name type="scientific">Megaviridae environmental sample</name>
    <dbReference type="NCBI Taxonomy" id="1737588"/>
    <lineage>
        <taxon>Viruses</taxon>
        <taxon>Varidnaviria</taxon>
        <taxon>Bamfordvirae</taxon>
        <taxon>Nucleocytoviricota</taxon>
        <taxon>Megaviricetes</taxon>
        <taxon>Imitervirales</taxon>
        <taxon>Mimiviridae</taxon>
        <taxon>environmental samples</taxon>
    </lineage>
</organism>
<evidence type="ECO:0000313" key="1">
    <source>
        <dbReference type="EMBL" id="QFG73895.1"/>
    </source>
</evidence>
<protein>
    <submittedName>
        <fullName evidence="1">Uncharacterized protein</fullName>
    </submittedName>
</protein>